<protein>
    <submittedName>
        <fullName evidence="2">PilZ domain-containing protein</fullName>
    </submittedName>
</protein>
<gene>
    <name evidence="2" type="ORF">P8935_00990</name>
</gene>
<dbReference type="EMBL" id="CP121196">
    <property type="protein sequence ID" value="XBH17920.1"/>
    <property type="molecule type" value="Genomic_DNA"/>
</dbReference>
<dbReference type="SUPFAM" id="SSF141371">
    <property type="entry name" value="PilZ domain-like"/>
    <property type="match status" value="1"/>
</dbReference>
<evidence type="ECO:0000259" key="1">
    <source>
        <dbReference type="Pfam" id="PF07238"/>
    </source>
</evidence>
<dbReference type="AlphaFoldDB" id="A0AAU7DJW2"/>
<sequence length="140" mass="15858">MTDRHPESDSNLNPFLPGETASAQRLPAARISRRMQQRLGVDTSVVLRLIDLAADIHGRIIDISLGGCHILTEKRFPVGIFRRVEIEFHMEGLPFRLGGVTQAVYDPFNVGLRFLDLSERKREQLQQLVDEIKATEPEPD</sequence>
<reference evidence="2" key="1">
    <citation type="submission" date="2023-03" db="EMBL/GenBank/DDBJ databases">
        <title>Edaphobacter sp.</title>
        <authorList>
            <person name="Huber K.J."/>
            <person name="Papendorf J."/>
            <person name="Pilke C."/>
            <person name="Bunk B."/>
            <person name="Sproeer C."/>
            <person name="Pester M."/>
        </authorList>
    </citation>
    <scope>NUCLEOTIDE SEQUENCE</scope>
    <source>
        <strain evidence="2">DSM 110680</strain>
    </source>
</reference>
<evidence type="ECO:0000313" key="2">
    <source>
        <dbReference type="EMBL" id="XBH17920.1"/>
    </source>
</evidence>
<dbReference type="InterPro" id="IPR009875">
    <property type="entry name" value="PilZ_domain"/>
</dbReference>
<dbReference type="GO" id="GO:0035438">
    <property type="term" value="F:cyclic-di-GMP binding"/>
    <property type="evidence" value="ECO:0007669"/>
    <property type="project" value="InterPro"/>
</dbReference>
<dbReference type="RefSeq" id="WP_348263146.1">
    <property type="nucleotide sequence ID" value="NZ_CP121196.1"/>
</dbReference>
<dbReference type="Pfam" id="PF07238">
    <property type="entry name" value="PilZ"/>
    <property type="match status" value="1"/>
</dbReference>
<proteinExistence type="predicted"/>
<accession>A0AAU7DJW2</accession>
<organism evidence="2">
    <name type="scientific">Telmatobacter sp. DSM 110680</name>
    <dbReference type="NCBI Taxonomy" id="3036704"/>
    <lineage>
        <taxon>Bacteria</taxon>
        <taxon>Pseudomonadati</taxon>
        <taxon>Acidobacteriota</taxon>
        <taxon>Terriglobia</taxon>
        <taxon>Terriglobales</taxon>
        <taxon>Acidobacteriaceae</taxon>
        <taxon>Telmatobacter</taxon>
    </lineage>
</organism>
<feature type="domain" description="PilZ" evidence="1">
    <location>
        <begin position="33"/>
        <end position="130"/>
    </location>
</feature>
<name>A0AAU7DJW2_9BACT</name>
<dbReference type="Gene3D" id="2.40.10.220">
    <property type="entry name" value="predicted glycosyltransferase like domains"/>
    <property type="match status" value="1"/>
</dbReference>